<dbReference type="Pfam" id="PF13412">
    <property type="entry name" value="HTH_24"/>
    <property type="match status" value="1"/>
</dbReference>
<feature type="domain" description="HTH asnC-type" evidence="4">
    <location>
        <begin position="3"/>
        <end position="64"/>
    </location>
</feature>
<dbReference type="SUPFAM" id="SSF46785">
    <property type="entry name" value="Winged helix' DNA-binding domain"/>
    <property type="match status" value="1"/>
</dbReference>
<dbReference type="InterPro" id="IPR036390">
    <property type="entry name" value="WH_DNA-bd_sf"/>
</dbReference>
<dbReference type="InterPro" id="IPR000485">
    <property type="entry name" value="AsnC-type_HTH_dom"/>
</dbReference>
<dbReference type="Gene3D" id="3.30.70.920">
    <property type="match status" value="1"/>
</dbReference>
<dbReference type="PANTHER" id="PTHR30154:SF34">
    <property type="entry name" value="TRANSCRIPTIONAL REGULATOR AZLB"/>
    <property type="match status" value="1"/>
</dbReference>
<gene>
    <name evidence="5" type="ORF">O1D97_06130</name>
</gene>
<organism evidence="5 6">
    <name type="scientific">Marinomonas phaeophyticola</name>
    <dbReference type="NCBI Taxonomy" id="3004091"/>
    <lineage>
        <taxon>Bacteria</taxon>
        <taxon>Pseudomonadati</taxon>
        <taxon>Pseudomonadota</taxon>
        <taxon>Gammaproteobacteria</taxon>
        <taxon>Oceanospirillales</taxon>
        <taxon>Oceanospirillaceae</taxon>
        <taxon>Marinomonas</taxon>
    </lineage>
</organism>
<accession>A0ABT4JS99</accession>
<protein>
    <submittedName>
        <fullName evidence="5">Lrp/AsnC family transcriptional regulator</fullName>
    </submittedName>
</protein>
<dbReference type="SMART" id="SM00344">
    <property type="entry name" value="HTH_ASNC"/>
    <property type="match status" value="1"/>
</dbReference>
<evidence type="ECO:0000256" key="1">
    <source>
        <dbReference type="ARBA" id="ARBA00023015"/>
    </source>
</evidence>
<dbReference type="PANTHER" id="PTHR30154">
    <property type="entry name" value="LEUCINE-RESPONSIVE REGULATORY PROTEIN"/>
    <property type="match status" value="1"/>
</dbReference>
<dbReference type="Gene3D" id="1.10.10.10">
    <property type="entry name" value="Winged helix-like DNA-binding domain superfamily/Winged helix DNA-binding domain"/>
    <property type="match status" value="1"/>
</dbReference>
<dbReference type="InterPro" id="IPR011008">
    <property type="entry name" value="Dimeric_a/b-barrel"/>
</dbReference>
<comment type="caution">
    <text evidence="5">The sequence shown here is derived from an EMBL/GenBank/DDBJ whole genome shotgun (WGS) entry which is preliminary data.</text>
</comment>
<reference evidence="5" key="1">
    <citation type="submission" date="2022-12" db="EMBL/GenBank/DDBJ databases">
        <title>Marinomonas 15G1-11 sp. nov, isolated from marine algae.</title>
        <authorList>
            <person name="Butt M."/>
            <person name="Choi D.G."/>
            <person name="Kim J.M."/>
            <person name="Lee J.K."/>
            <person name="Baek J.H."/>
            <person name="Jeon C.O."/>
        </authorList>
    </citation>
    <scope>NUCLEOTIDE SEQUENCE</scope>
    <source>
        <strain evidence="5">15G1-11</strain>
    </source>
</reference>
<evidence type="ECO:0000313" key="6">
    <source>
        <dbReference type="Proteomes" id="UP001149719"/>
    </source>
</evidence>
<keyword evidence="3" id="KW-0804">Transcription</keyword>
<dbReference type="PROSITE" id="PS50956">
    <property type="entry name" value="HTH_ASNC_2"/>
    <property type="match status" value="1"/>
</dbReference>
<dbReference type="Proteomes" id="UP001149719">
    <property type="component" value="Unassembled WGS sequence"/>
</dbReference>
<keyword evidence="6" id="KW-1185">Reference proteome</keyword>
<dbReference type="InterPro" id="IPR019888">
    <property type="entry name" value="Tscrpt_reg_AsnC-like"/>
</dbReference>
<dbReference type="EMBL" id="JAPUBN010000011">
    <property type="protein sequence ID" value="MCZ2721237.1"/>
    <property type="molecule type" value="Genomic_DNA"/>
</dbReference>
<sequence length="142" mass="15730">MKLDSFDKKIMALLVDDARLSISDISRTISLSRSAVAERLKRLEESGTIAGYHAKIAEKSNGKVSAYFAMTFSPLSCDLLVAPLMAVPEVKLAHSISGDVDLMVFVEAESMSRLNAIRESFDHLPNVQKIITHMVLIPRIER</sequence>
<dbReference type="RefSeq" id="WP_269123832.1">
    <property type="nucleotide sequence ID" value="NZ_JAPUBN010000011.1"/>
</dbReference>
<dbReference type="Pfam" id="PF01037">
    <property type="entry name" value="AsnC_trans_reg"/>
    <property type="match status" value="1"/>
</dbReference>
<name>A0ABT4JS99_9GAMM</name>
<evidence type="ECO:0000259" key="4">
    <source>
        <dbReference type="PROSITE" id="PS50956"/>
    </source>
</evidence>
<keyword evidence="2" id="KW-0238">DNA-binding</keyword>
<keyword evidence="1" id="KW-0805">Transcription regulation</keyword>
<evidence type="ECO:0000256" key="3">
    <source>
        <dbReference type="ARBA" id="ARBA00023163"/>
    </source>
</evidence>
<evidence type="ECO:0000256" key="2">
    <source>
        <dbReference type="ARBA" id="ARBA00023125"/>
    </source>
</evidence>
<dbReference type="PRINTS" id="PR00033">
    <property type="entry name" value="HTHASNC"/>
</dbReference>
<dbReference type="InterPro" id="IPR019887">
    <property type="entry name" value="Tscrpt_reg_AsnC/Lrp_C"/>
</dbReference>
<proteinExistence type="predicted"/>
<dbReference type="InterPro" id="IPR036388">
    <property type="entry name" value="WH-like_DNA-bd_sf"/>
</dbReference>
<dbReference type="SUPFAM" id="SSF54909">
    <property type="entry name" value="Dimeric alpha+beta barrel"/>
    <property type="match status" value="1"/>
</dbReference>
<evidence type="ECO:0000313" key="5">
    <source>
        <dbReference type="EMBL" id="MCZ2721237.1"/>
    </source>
</evidence>